<dbReference type="EMBL" id="JAOAOG010000073">
    <property type="protein sequence ID" value="KAJ6250808.1"/>
    <property type="molecule type" value="Genomic_DNA"/>
</dbReference>
<dbReference type="CDD" id="cd07713">
    <property type="entry name" value="DHPS-like_MBL-fold"/>
    <property type="match status" value="1"/>
</dbReference>
<dbReference type="PANTHER" id="PTHR13754">
    <property type="entry name" value="METALLO-BETA-LACTAMASE SUPERFAMILY PROTEIN"/>
    <property type="match status" value="1"/>
</dbReference>
<name>A0ABQ8Z1P3_9EUKA</name>
<sequence>MYKLVVTPLAGNLSQIPTKFPNIIGSFNPTLSEHGLSLLISVLKTNHKKLNIRNINKATRVSNILLDVSGLNKTILHNYPILGRSWKEIDQIVLSHSHYDHVGALDEVLEKIWEAEGYKRNVPVYIHPYGLCERFHKSGSQIKFKDFLGKPRDTLLPFEKEKIVRKLPDFKPRHKECLILEKKSVILFENDYVSIQTTGEINIPDPLKKHKQDFKSLKNNNGILYEDKELDDQSIIITMKKRKKTVLLLGCCHAGLVPTIIHSERMTNLPIHSIIGGMHLIRTKENDIKTICKQLIQRKQLKYLYPMHCTGSNFFHHIKNQCEKLGLEYPKCFNDLPNLSNICFDL</sequence>
<protein>
    <submittedName>
        <fullName evidence="2">Metallo-beta-lactamase superfamily protein</fullName>
    </submittedName>
</protein>
<comment type="caution">
    <text evidence="2">The sequence shown here is derived from an EMBL/GenBank/DDBJ whole genome shotgun (WGS) entry which is preliminary data.</text>
</comment>
<evidence type="ECO:0000259" key="1">
    <source>
        <dbReference type="Pfam" id="PF00753"/>
    </source>
</evidence>
<evidence type="ECO:0000313" key="3">
    <source>
        <dbReference type="Proteomes" id="UP001150062"/>
    </source>
</evidence>
<dbReference type="PANTHER" id="PTHR13754:SF13">
    <property type="entry name" value="METALLO-BETA-LACTAMASE SUPERFAMILY PROTEIN (AFU_ORTHOLOGUE AFUA_3G07630)"/>
    <property type="match status" value="1"/>
</dbReference>
<keyword evidence="3" id="KW-1185">Reference proteome</keyword>
<dbReference type="InterPro" id="IPR001279">
    <property type="entry name" value="Metallo-B-lactamas"/>
</dbReference>
<feature type="domain" description="Metallo-beta-lactamase" evidence="1">
    <location>
        <begin position="81"/>
        <end position="141"/>
    </location>
</feature>
<dbReference type="InterPro" id="IPR041712">
    <property type="entry name" value="DHPS-like_MBL-fold"/>
</dbReference>
<reference evidence="2" key="1">
    <citation type="submission" date="2022-08" db="EMBL/GenBank/DDBJ databases">
        <title>Novel sulfate-reducing endosymbionts in the free-living metamonad Anaeramoeba.</title>
        <authorList>
            <person name="Jerlstrom-Hultqvist J."/>
            <person name="Cepicka I."/>
            <person name="Gallot-Lavallee L."/>
            <person name="Salas-Leiva D."/>
            <person name="Curtis B.A."/>
            <person name="Zahonova K."/>
            <person name="Pipaliya S."/>
            <person name="Dacks J."/>
            <person name="Roger A.J."/>
        </authorList>
    </citation>
    <scope>NUCLEOTIDE SEQUENCE</scope>
    <source>
        <strain evidence="2">Schooner1</strain>
    </source>
</reference>
<gene>
    <name evidence="2" type="ORF">M0813_15624</name>
</gene>
<dbReference type="Pfam" id="PF00753">
    <property type="entry name" value="Lactamase_B"/>
    <property type="match status" value="1"/>
</dbReference>
<dbReference type="SUPFAM" id="SSF56281">
    <property type="entry name" value="Metallo-hydrolase/oxidoreductase"/>
    <property type="match status" value="1"/>
</dbReference>
<proteinExistence type="predicted"/>
<evidence type="ECO:0000313" key="2">
    <source>
        <dbReference type="EMBL" id="KAJ6250808.1"/>
    </source>
</evidence>
<accession>A0ABQ8Z1P3</accession>
<dbReference type="Gene3D" id="3.60.15.10">
    <property type="entry name" value="Ribonuclease Z/Hydroxyacylglutathione hydrolase-like"/>
    <property type="match status" value="1"/>
</dbReference>
<dbReference type="Proteomes" id="UP001150062">
    <property type="component" value="Unassembled WGS sequence"/>
</dbReference>
<dbReference type="InterPro" id="IPR036866">
    <property type="entry name" value="RibonucZ/Hydroxyglut_hydro"/>
</dbReference>
<dbReference type="InterPro" id="IPR052926">
    <property type="entry name" value="Metallo-beta-lactamase_dom"/>
</dbReference>
<organism evidence="2 3">
    <name type="scientific">Anaeramoeba flamelloides</name>
    <dbReference type="NCBI Taxonomy" id="1746091"/>
    <lineage>
        <taxon>Eukaryota</taxon>
        <taxon>Metamonada</taxon>
        <taxon>Anaeramoebidae</taxon>
        <taxon>Anaeramoeba</taxon>
    </lineage>
</organism>